<feature type="region of interest" description="Disordered" evidence="11">
    <location>
        <begin position="337"/>
        <end position="397"/>
    </location>
</feature>
<dbReference type="PANTHER" id="PTHR12443">
    <property type="entry name" value="TRANSLOCATION PROTEIN SEC62"/>
    <property type="match status" value="1"/>
</dbReference>
<dbReference type="GO" id="GO:0031204">
    <property type="term" value="P:post-translational protein targeting to membrane, translocation"/>
    <property type="evidence" value="ECO:0007669"/>
    <property type="project" value="TreeGrafter"/>
</dbReference>
<feature type="compositionally biased region" description="Low complexity" evidence="11">
    <location>
        <begin position="362"/>
        <end position="378"/>
    </location>
</feature>
<dbReference type="EMBL" id="KN832870">
    <property type="protein sequence ID" value="KIN08240.1"/>
    <property type="molecule type" value="Genomic_DNA"/>
</dbReference>
<evidence type="ECO:0000313" key="13">
    <source>
        <dbReference type="EMBL" id="KIN08240.1"/>
    </source>
</evidence>
<feature type="compositionally biased region" description="Low complexity" evidence="11">
    <location>
        <begin position="66"/>
        <end position="75"/>
    </location>
</feature>
<feature type="compositionally biased region" description="Polar residues" evidence="11">
    <location>
        <begin position="16"/>
        <end position="27"/>
    </location>
</feature>
<evidence type="ECO:0000256" key="8">
    <source>
        <dbReference type="ARBA" id="ARBA00022989"/>
    </source>
</evidence>
<dbReference type="InParanoid" id="A0A0C3HZG7"/>
<feature type="compositionally biased region" description="Low complexity" evidence="11">
    <location>
        <begin position="343"/>
        <end position="355"/>
    </location>
</feature>
<evidence type="ECO:0000256" key="6">
    <source>
        <dbReference type="ARBA" id="ARBA00022824"/>
    </source>
</evidence>
<keyword evidence="6" id="KW-0256">Endoplasmic reticulum</keyword>
<feature type="region of interest" description="Disordered" evidence="11">
    <location>
        <begin position="1"/>
        <end position="29"/>
    </location>
</feature>
<name>A0A0C3HZG7_OIDMZ</name>
<evidence type="ECO:0000256" key="4">
    <source>
        <dbReference type="ARBA" id="ARBA00022448"/>
    </source>
</evidence>
<comment type="similarity">
    <text evidence="2">Belongs to the SEC62 family.</text>
</comment>
<feature type="compositionally biased region" description="Polar residues" evidence="11">
    <location>
        <begin position="90"/>
        <end position="105"/>
    </location>
</feature>
<evidence type="ECO:0000256" key="2">
    <source>
        <dbReference type="ARBA" id="ARBA00010604"/>
    </source>
</evidence>
<keyword evidence="5 12" id="KW-0812">Transmembrane</keyword>
<dbReference type="InterPro" id="IPR004728">
    <property type="entry name" value="Sec62"/>
</dbReference>
<keyword evidence="14" id="KW-1185">Reference proteome</keyword>
<evidence type="ECO:0000256" key="9">
    <source>
        <dbReference type="ARBA" id="ARBA00023010"/>
    </source>
</evidence>
<reference evidence="13 14" key="1">
    <citation type="submission" date="2014-04" db="EMBL/GenBank/DDBJ databases">
        <authorList>
            <consortium name="DOE Joint Genome Institute"/>
            <person name="Kuo A."/>
            <person name="Martino E."/>
            <person name="Perotto S."/>
            <person name="Kohler A."/>
            <person name="Nagy L.G."/>
            <person name="Floudas D."/>
            <person name="Copeland A."/>
            <person name="Barry K.W."/>
            <person name="Cichocki N."/>
            <person name="Veneault-Fourrey C."/>
            <person name="LaButti K."/>
            <person name="Lindquist E.A."/>
            <person name="Lipzen A."/>
            <person name="Lundell T."/>
            <person name="Morin E."/>
            <person name="Murat C."/>
            <person name="Sun H."/>
            <person name="Tunlid A."/>
            <person name="Henrissat B."/>
            <person name="Grigoriev I.V."/>
            <person name="Hibbett D.S."/>
            <person name="Martin F."/>
            <person name="Nordberg H.P."/>
            <person name="Cantor M.N."/>
            <person name="Hua S.X."/>
        </authorList>
    </citation>
    <scope>NUCLEOTIDE SEQUENCE [LARGE SCALE GENOMIC DNA]</scope>
    <source>
        <strain evidence="13 14">Zn</strain>
    </source>
</reference>
<evidence type="ECO:0000256" key="5">
    <source>
        <dbReference type="ARBA" id="ARBA00022692"/>
    </source>
</evidence>
<gene>
    <name evidence="13" type="ORF">OIDMADRAFT_152420</name>
</gene>
<dbReference type="Proteomes" id="UP000054321">
    <property type="component" value="Unassembled WGS sequence"/>
</dbReference>
<dbReference type="OrthoDB" id="200187at2759"/>
<keyword evidence="10 12" id="KW-0472">Membrane</keyword>
<evidence type="ECO:0000256" key="3">
    <source>
        <dbReference type="ARBA" id="ARBA00021257"/>
    </source>
</evidence>
<keyword evidence="7" id="KW-0653">Protein transport</keyword>
<dbReference type="HOGENOM" id="CLU_040936_0_0_1"/>
<evidence type="ECO:0000313" key="14">
    <source>
        <dbReference type="Proteomes" id="UP000054321"/>
    </source>
</evidence>
<dbReference type="NCBIfam" id="TIGR00869">
    <property type="entry name" value="sec62"/>
    <property type="match status" value="1"/>
</dbReference>
<dbReference type="STRING" id="913774.A0A0C3HZG7"/>
<proteinExistence type="inferred from homology"/>
<feature type="region of interest" description="Disordered" evidence="11">
    <location>
        <begin position="66"/>
        <end position="115"/>
    </location>
</feature>
<keyword evidence="9" id="KW-0811">Translocation</keyword>
<feature type="transmembrane region" description="Helical" evidence="12">
    <location>
        <begin position="271"/>
        <end position="295"/>
    </location>
</feature>
<dbReference type="FunCoup" id="A0A0C3HZG7">
    <property type="interactions" value="132"/>
</dbReference>
<dbReference type="GO" id="GO:0005789">
    <property type="term" value="C:endoplasmic reticulum membrane"/>
    <property type="evidence" value="ECO:0007669"/>
    <property type="project" value="UniProtKB-SubCell"/>
</dbReference>
<dbReference type="AlphaFoldDB" id="A0A0C3HZG7"/>
<keyword evidence="4" id="KW-0813">Transport</keyword>
<evidence type="ECO:0000256" key="11">
    <source>
        <dbReference type="SAM" id="MobiDB-lite"/>
    </source>
</evidence>
<protein>
    <recommendedName>
        <fullName evidence="3">Translocation protein SEC62</fullName>
    </recommendedName>
</protein>
<evidence type="ECO:0000256" key="10">
    <source>
        <dbReference type="ARBA" id="ARBA00023136"/>
    </source>
</evidence>
<dbReference type="InterPro" id="IPR011553">
    <property type="entry name" value="Sec62_asco"/>
</dbReference>
<sequence length="397" mass="43616">MADSPQQPQSPPNPQGFTLQQGQQPTPEQIEAIRRQLAVDAQKAGMSVPEFVQKLRQQAMAQQQAAMAAQQQGQGLTPQSARSPQGGLQPPQSAQTATTPGSAQPITPGPPNPAALAVASFLKNQDLKMRTCILNGQRKDMFKVKRALRALQSPAYEKARKRNPLLPAITDRASLENAFKLLPMSLLALRVTKIDPHEGHNHAPGAHKTKRVKGLWTVRIEQQQECKEDLHYVWFYEGAQIKQKLYAAGALACVFAVVMFPLWPMKMRLGVWYLSMGMLGLIGLFFVMAIFRLILFGVTMFIVPPGLWLYPNLFEDVGFFDSFRPVWAWQEEKKKKKKKSRHGASASASGIASLGGLPGQPSPASATTTTAPQIISSPAEPTRRHLAPSVEEAADED</sequence>
<dbReference type="PANTHER" id="PTHR12443:SF9">
    <property type="entry name" value="TRANSLOCATION PROTEIN SEC62"/>
    <property type="match status" value="1"/>
</dbReference>
<evidence type="ECO:0000256" key="12">
    <source>
        <dbReference type="SAM" id="Phobius"/>
    </source>
</evidence>
<reference evidence="14" key="2">
    <citation type="submission" date="2015-01" db="EMBL/GenBank/DDBJ databases">
        <title>Evolutionary Origins and Diversification of the Mycorrhizal Mutualists.</title>
        <authorList>
            <consortium name="DOE Joint Genome Institute"/>
            <consortium name="Mycorrhizal Genomics Consortium"/>
            <person name="Kohler A."/>
            <person name="Kuo A."/>
            <person name="Nagy L.G."/>
            <person name="Floudas D."/>
            <person name="Copeland A."/>
            <person name="Barry K.W."/>
            <person name="Cichocki N."/>
            <person name="Veneault-Fourrey C."/>
            <person name="LaButti K."/>
            <person name="Lindquist E.A."/>
            <person name="Lipzen A."/>
            <person name="Lundell T."/>
            <person name="Morin E."/>
            <person name="Murat C."/>
            <person name="Riley R."/>
            <person name="Ohm R."/>
            <person name="Sun H."/>
            <person name="Tunlid A."/>
            <person name="Henrissat B."/>
            <person name="Grigoriev I.V."/>
            <person name="Hibbett D.S."/>
            <person name="Martin F."/>
        </authorList>
    </citation>
    <scope>NUCLEOTIDE SEQUENCE [LARGE SCALE GENOMIC DNA]</scope>
    <source>
        <strain evidence="14">Zn</strain>
    </source>
</reference>
<feature type="transmembrane region" description="Helical" evidence="12">
    <location>
        <begin position="245"/>
        <end position="265"/>
    </location>
</feature>
<evidence type="ECO:0000256" key="1">
    <source>
        <dbReference type="ARBA" id="ARBA00004477"/>
    </source>
</evidence>
<organism evidence="13 14">
    <name type="scientific">Oidiodendron maius (strain Zn)</name>
    <dbReference type="NCBI Taxonomy" id="913774"/>
    <lineage>
        <taxon>Eukaryota</taxon>
        <taxon>Fungi</taxon>
        <taxon>Dikarya</taxon>
        <taxon>Ascomycota</taxon>
        <taxon>Pezizomycotina</taxon>
        <taxon>Leotiomycetes</taxon>
        <taxon>Leotiomycetes incertae sedis</taxon>
        <taxon>Myxotrichaceae</taxon>
        <taxon>Oidiodendron</taxon>
    </lineage>
</organism>
<evidence type="ECO:0000256" key="7">
    <source>
        <dbReference type="ARBA" id="ARBA00022927"/>
    </source>
</evidence>
<dbReference type="Pfam" id="PF03839">
    <property type="entry name" value="Sec62"/>
    <property type="match status" value="1"/>
</dbReference>
<keyword evidence="8 12" id="KW-1133">Transmembrane helix</keyword>
<accession>A0A0C3HZG7</accession>
<comment type="subcellular location">
    <subcellularLocation>
        <location evidence="1">Endoplasmic reticulum membrane</location>
        <topology evidence="1">Multi-pass membrane protein</topology>
    </subcellularLocation>
</comment>